<sequence length="633" mass="62613">MTASAPGGAAFAVPPAAPAGCDALAAAAQQLQQLQQQQHAAPAAVDDAFEVAPLGDGSWAILNRVPIKDLGMRAPLYKFPDQGSAERVLQALRAAYPNGAAAPAVKQEPAGEAKAASPSSETDTADAAPPPLLRPIAAPTPPAAPQPGAPHTPPALAALSGGMPGRLGAELAERLVAILRDRAQGGGAASAALDELLAKGNPVAQLVAQLLQAHVGAAEAPARVDSGVSSGSDDAAAAWQQQQQQQQQQLAAAAAAAAAAGQADAVRHMLARLQAAAALQKQTAAAQQLQAVPQHAALDATHLARLSALLRDNGAGVASPGAAAAAAPAALGGLDPATAARIVAALREREAAALAAQQQAAMLAAAAVAAPPQQAALLQLLHEREAFQQQQAAAAMAAAAAAHNPLADALARISAAQAGDEAAGTGVHGALPPAQAQALLSAVQRLGIKLPGVCFSGCGLVHRTRKGRSPRGRRSAQQLARCLHEQGILGGEDEGEEEEAGTASPSAGALAAAAAMQGPNGAAWLQQQLAALQRQPELAAAFAAALARGEQQQGSPPPAANARPMGAGGAPLWRGGRGGTGSMGGGGGPGRGGGRGRGAKRSRDASASPVDVPAAPAEPARSRRKAFVPTRTL</sequence>
<feature type="region of interest" description="Disordered" evidence="1">
    <location>
        <begin position="548"/>
        <end position="633"/>
    </location>
</feature>
<feature type="compositionally biased region" description="Low complexity" evidence="1">
    <location>
        <begin position="224"/>
        <end position="243"/>
    </location>
</feature>
<feature type="region of interest" description="Disordered" evidence="1">
    <location>
        <begin position="100"/>
        <end position="155"/>
    </location>
</feature>
<feature type="compositionally biased region" description="Low complexity" evidence="1">
    <location>
        <begin position="501"/>
        <end position="510"/>
    </location>
</feature>
<evidence type="ECO:0000313" key="3">
    <source>
        <dbReference type="Proteomes" id="UP000247498"/>
    </source>
</evidence>
<dbReference type="AlphaFoldDB" id="A0A2V0P7P8"/>
<comment type="caution">
    <text evidence="2">The sequence shown here is derived from an EMBL/GenBank/DDBJ whole genome shotgun (WGS) entry which is preliminary data.</text>
</comment>
<proteinExistence type="predicted"/>
<feature type="region of interest" description="Disordered" evidence="1">
    <location>
        <begin position="489"/>
        <end position="510"/>
    </location>
</feature>
<feature type="compositionally biased region" description="Acidic residues" evidence="1">
    <location>
        <begin position="491"/>
        <end position="500"/>
    </location>
</feature>
<reference evidence="2 3" key="1">
    <citation type="journal article" date="2018" name="Sci. Rep.">
        <title>Raphidocelis subcapitata (=Pseudokirchneriella subcapitata) provides an insight into genome evolution and environmental adaptations in the Sphaeropleales.</title>
        <authorList>
            <person name="Suzuki S."/>
            <person name="Yamaguchi H."/>
            <person name="Nakajima N."/>
            <person name="Kawachi M."/>
        </authorList>
    </citation>
    <scope>NUCLEOTIDE SEQUENCE [LARGE SCALE GENOMIC DNA]</scope>
    <source>
        <strain evidence="2 3">NIES-35</strain>
    </source>
</reference>
<feature type="region of interest" description="Disordered" evidence="1">
    <location>
        <begin position="222"/>
        <end position="243"/>
    </location>
</feature>
<feature type="compositionally biased region" description="Pro residues" evidence="1">
    <location>
        <begin position="128"/>
        <end position="153"/>
    </location>
</feature>
<protein>
    <submittedName>
        <fullName evidence="2">Uncharacterized protein</fullName>
    </submittedName>
</protein>
<evidence type="ECO:0000256" key="1">
    <source>
        <dbReference type="SAM" id="MobiDB-lite"/>
    </source>
</evidence>
<organism evidence="2 3">
    <name type="scientific">Raphidocelis subcapitata</name>
    <dbReference type="NCBI Taxonomy" id="307507"/>
    <lineage>
        <taxon>Eukaryota</taxon>
        <taxon>Viridiplantae</taxon>
        <taxon>Chlorophyta</taxon>
        <taxon>core chlorophytes</taxon>
        <taxon>Chlorophyceae</taxon>
        <taxon>CS clade</taxon>
        <taxon>Sphaeropleales</taxon>
        <taxon>Selenastraceae</taxon>
        <taxon>Raphidocelis</taxon>
    </lineage>
</organism>
<evidence type="ECO:0000313" key="2">
    <source>
        <dbReference type="EMBL" id="GBF93880.1"/>
    </source>
</evidence>
<feature type="compositionally biased region" description="Low complexity" evidence="1">
    <location>
        <begin position="605"/>
        <end position="619"/>
    </location>
</feature>
<gene>
    <name evidence="2" type="ORF">Rsub_06879</name>
</gene>
<feature type="compositionally biased region" description="Gly residues" evidence="1">
    <location>
        <begin position="575"/>
        <end position="596"/>
    </location>
</feature>
<dbReference type="EMBL" id="BDRX01000045">
    <property type="protein sequence ID" value="GBF93880.1"/>
    <property type="molecule type" value="Genomic_DNA"/>
</dbReference>
<name>A0A2V0P7P8_9CHLO</name>
<keyword evidence="3" id="KW-1185">Reference proteome</keyword>
<dbReference type="InParanoid" id="A0A2V0P7P8"/>
<accession>A0A2V0P7P8</accession>
<dbReference type="Proteomes" id="UP000247498">
    <property type="component" value="Unassembled WGS sequence"/>
</dbReference>